<dbReference type="VEuPathDB" id="FungiDB:I7I50_12010"/>
<dbReference type="GeneID" id="69042246"/>
<dbReference type="HOGENOM" id="CLU_877070_0_0_1"/>
<evidence type="ECO:0000313" key="2">
    <source>
        <dbReference type="EMBL" id="EEH02529.1"/>
    </source>
</evidence>
<dbReference type="EMBL" id="GG663437">
    <property type="protein sequence ID" value="EEH02529.1"/>
    <property type="molecule type" value="Genomic_DNA"/>
</dbReference>
<proteinExistence type="predicted"/>
<protein>
    <submittedName>
        <fullName evidence="2">Uncharacterized protein</fullName>
    </submittedName>
</protein>
<dbReference type="InParanoid" id="C0P1F0"/>
<evidence type="ECO:0000313" key="3">
    <source>
        <dbReference type="Proteomes" id="UP000001631"/>
    </source>
</evidence>
<feature type="compositionally biased region" description="Basic and acidic residues" evidence="1">
    <location>
        <begin position="1"/>
        <end position="14"/>
    </location>
</feature>
<dbReference type="Proteomes" id="UP000001631">
    <property type="component" value="Unassembled WGS sequence"/>
</dbReference>
<name>C0P1F0_AJECG</name>
<organism evidence="2 3">
    <name type="scientific">Ajellomyces capsulatus (strain G186AR / H82 / ATCC MYA-2454 / RMSCC 2432)</name>
    <name type="common">Darling's disease fungus</name>
    <name type="synonym">Histoplasma capsulatum</name>
    <dbReference type="NCBI Taxonomy" id="447093"/>
    <lineage>
        <taxon>Eukaryota</taxon>
        <taxon>Fungi</taxon>
        <taxon>Dikarya</taxon>
        <taxon>Ascomycota</taxon>
        <taxon>Pezizomycotina</taxon>
        <taxon>Eurotiomycetes</taxon>
        <taxon>Eurotiomycetidae</taxon>
        <taxon>Onygenales</taxon>
        <taxon>Ajellomycetaceae</taxon>
        <taxon>Histoplasma</taxon>
    </lineage>
</organism>
<keyword evidence="3" id="KW-1185">Reference proteome</keyword>
<reference evidence="2" key="1">
    <citation type="submission" date="2009-02" db="EMBL/GenBank/DDBJ databases">
        <title>The Genome Sequence of Ajellomyces capsulatus strain G186AR.</title>
        <authorList>
            <consortium name="The Broad Institute Genome Sequencing Platform"/>
            <person name="Champion M."/>
            <person name="Cuomo C."/>
            <person name="Ma L.-J."/>
            <person name="Henn M.R."/>
            <person name="Sil A."/>
            <person name="Goldman B."/>
            <person name="Young S.K."/>
            <person name="Kodira C.D."/>
            <person name="Zeng Q."/>
            <person name="Koehrsen M."/>
            <person name="Alvarado L."/>
            <person name="Berlin A."/>
            <person name="Borenstein D."/>
            <person name="Chen Z."/>
            <person name="Engels R."/>
            <person name="Freedman E."/>
            <person name="Gellesch M."/>
            <person name="Goldberg J."/>
            <person name="Griggs A."/>
            <person name="Gujja S."/>
            <person name="Heiman D."/>
            <person name="Hepburn T."/>
            <person name="Howarth C."/>
            <person name="Jen D."/>
            <person name="Larson L."/>
            <person name="Lewis B."/>
            <person name="Mehta T."/>
            <person name="Park D."/>
            <person name="Pearson M."/>
            <person name="Roberts A."/>
            <person name="Saif S."/>
            <person name="Shea T."/>
            <person name="Shenoy N."/>
            <person name="Sisk P."/>
            <person name="Stolte C."/>
            <person name="Sykes S."/>
            <person name="Walk T."/>
            <person name="White J."/>
            <person name="Yandava C."/>
            <person name="Klein B."/>
            <person name="McEwen J.G."/>
            <person name="Puccia R."/>
            <person name="Goldman G.H."/>
            <person name="Felipe M.S."/>
            <person name="Nino-Vega G."/>
            <person name="San-Blas G."/>
            <person name="Taylor J."/>
            <person name="Mendoza L."/>
            <person name="Galagan J."/>
            <person name="Nusbaum C."/>
            <person name="Birren B."/>
        </authorList>
    </citation>
    <scope>NUCLEOTIDE SEQUENCE</scope>
    <source>
        <strain evidence="2">G186AR</strain>
    </source>
</reference>
<accession>C0P1F0</accession>
<dbReference type="AlphaFoldDB" id="C0P1F0"/>
<dbReference type="RefSeq" id="XP_045283010.1">
    <property type="nucleotide sequence ID" value="XM_045436279.1"/>
</dbReference>
<evidence type="ECO:0000256" key="1">
    <source>
        <dbReference type="SAM" id="MobiDB-lite"/>
    </source>
</evidence>
<sequence length="317" mass="36441">MTKSEIVIRPKEENQTISPPPSKDIDFCRLHLNPVSPIICLESSLSCQFTTADEVFALEPPPRQEHELEFIPEQFDPQSSEPSMMLKYILEQYSTSSSSFTGHDTEPTNRTDLFKESSAEGNGCCGYITWIVGPQCRMRRNNQLPQYACGGSHSDKWYNNHPLIETELAGPNIGLTSSVRRISNILKLKPREDIVAAFRGFMLRHHLQSWRTEIRAKSGKRAQKFEDWPQDLYAQKCLLLTRKPAVWEATPGLSEEDGHILSYYWTLSDRVDRLMAERKRLGFVLLLQTPHETQRVDEQLKVTALSSRRVPYQISHH</sequence>
<gene>
    <name evidence="2" type="ORF">HCBG_09230</name>
</gene>
<feature type="region of interest" description="Disordered" evidence="1">
    <location>
        <begin position="1"/>
        <end position="20"/>
    </location>
</feature>